<dbReference type="InterPro" id="IPR013187">
    <property type="entry name" value="F-box-assoc_dom_typ3"/>
</dbReference>
<gene>
    <name evidence="2" type="ORF">FH972_000092</name>
</gene>
<dbReference type="SUPFAM" id="SSF81383">
    <property type="entry name" value="F-box domain"/>
    <property type="match status" value="1"/>
</dbReference>
<dbReference type="Pfam" id="PF08268">
    <property type="entry name" value="FBA_3"/>
    <property type="match status" value="1"/>
</dbReference>
<sequence>MRNLKLDLNFPSDVITDILCQLPVKTLLRFRCASRRWCSQIGSPDFIKIHLSHSLATNSNLSLLLKNWYLYSVELDSLRTATELNPPLNVIWGVTDVFGSCNGLVAVCNSEEEIALWNPSTRKHQILPVMPVEAPKGDLNVKPRRFTFYGFGHDPISDDYKVVRMVQFVGDNGFFSAEVKVYSLKSNSWRGIKDIPNYIRYLFQLGYLLFYRRGYATLAGGALHWVVPGGFGCYCMIVAFDLVAEEFRIVPQPDHVDGGFVMDLGVLEGQLLMICNYGNDFVDVWVMKEYRLKESWTKLFKVSQSSLNRDFGQVMPLAYSKRGDKMLLEVDKDKLL</sequence>
<dbReference type="PANTHER" id="PTHR31672:SF13">
    <property type="entry name" value="F-BOX PROTEIN CPR30-LIKE"/>
    <property type="match status" value="1"/>
</dbReference>
<name>A0A5N6QAQ1_9ROSI</name>
<dbReference type="InterPro" id="IPR011043">
    <property type="entry name" value="Gal_Oxase/kelch_b-propeller"/>
</dbReference>
<dbReference type="SMART" id="SM00256">
    <property type="entry name" value="FBOX"/>
    <property type="match status" value="1"/>
</dbReference>
<keyword evidence="3" id="KW-1185">Reference proteome</keyword>
<dbReference type="InterPro" id="IPR050796">
    <property type="entry name" value="SCF_F-box_component"/>
</dbReference>
<dbReference type="InterPro" id="IPR036047">
    <property type="entry name" value="F-box-like_dom_sf"/>
</dbReference>
<reference evidence="2 3" key="1">
    <citation type="submission" date="2019-06" db="EMBL/GenBank/DDBJ databases">
        <title>A chromosomal-level reference genome of Carpinus fangiana (Coryloideae, Betulaceae).</title>
        <authorList>
            <person name="Yang X."/>
            <person name="Wang Z."/>
            <person name="Zhang L."/>
            <person name="Hao G."/>
            <person name="Liu J."/>
            <person name="Yang Y."/>
        </authorList>
    </citation>
    <scope>NUCLEOTIDE SEQUENCE [LARGE SCALE GENOMIC DNA]</scope>
    <source>
        <strain evidence="2">Cfa_2016G</strain>
        <tissue evidence="2">Leaf</tissue>
    </source>
</reference>
<dbReference type="NCBIfam" id="TIGR01640">
    <property type="entry name" value="F_box_assoc_1"/>
    <property type="match status" value="1"/>
</dbReference>
<dbReference type="InterPro" id="IPR017451">
    <property type="entry name" value="F-box-assoc_interact_dom"/>
</dbReference>
<feature type="domain" description="F-box" evidence="1">
    <location>
        <begin position="10"/>
        <end position="50"/>
    </location>
</feature>
<dbReference type="Proteomes" id="UP000327013">
    <property type="component" value="Chromosome 1"/>
</dbReference>
<dbReference type="OrthoDB" id="591557at2759"/>
<dbReference type="InterPro" id="IPR001810">
    <property type="entry name" value="F-box_dom"/>
</dbReference>
<evidence type="ECO:0000259" key="1">
    <source>
        <dbReference type="SMART" id="SM00256"/>
    </source>
</evidence>
<accession>A0A5N6QAQ1</accession>
<organism evidence="2 3">
    <name type="scientific">Carpinus fangiana</name>
    <dbReference type="NCBI Taxonomy" id="176857"/>
    <lineage>
        <taxon>Eukaryota</taxon>
        <taxon>Viridiplantae</taxon>
        <taxon>Streptophyta</taxon>
        <taxon>Embryophyta</taxon>
        <taxon>Tracheophyta</taxon>
        <taxon>Spermatophyta</taxon>
        <taxon>Magnoliopsida</taxon>
        <taxon>eudicotyledons</taxon>
        <taxon>Gunneridae</taxon>
        <taxon>Pentapetalae</taxon>
        <taxon>rosids</taxon>
        <taxon>fabids</taxon>
        <taxon>Fagales</taxon>
        <taxon>Betulaceae</taxon>
        <taxon>Carpinus</taxon>
    </lineage>
</organism>
<dbReference type="PANTHER" id="PTHR31672">
    <property type="entry name" value="BNACNNG10540D PROTEIN"/>
    <property type="match status" value="1"/>
</dbReference>
<protein>
    <recommendedName>
        <fullName evidence="1">F-box domain-containing protein</fullName>
    </recommendedName>
</protein>
<dbReference type="SUPFAM" id="SSF50965">
    <property type="entry name" value="Galactose oxidase, central domain"/>
    <property type="match status" value="1"/>
</dbReference>
<dbReference type="Pfam" id="PF00646">
    <property type="entry name" value="F-box"/>
    <property type="match status" value="1"/>
</dbReference>
<dbReference type="EMBL" id="CM017321">
    <property type="protein sequence ID" value="KAE7995273.1"/>
    <property type="molecule type" value="Genomic_DNA"/>
</dbReference>
<evidence type="ECO:0000313" key="2">
    <source>
        <dbReference type="EMBL" id="KAE7995273.1"/>
    </source>
</evidence>
<dbReference type="AlphaFoldDB" id="A0A5N6QAQ1"/>
<proteinExistence type="predicted"/>
<evidence type="ECO:0000313" key="3">
    <source>
        <dbReference type="Proteomes" id="UP000327013"/>
    </source>
</evidence>